<accession>A0A9P3L9C8</accession>
<dbReference type="OrthoDB" id="3200519at2759"/>
<feature type="compositionally biased region" description="Polar residues" evidence="1">
    <location>
        <begin position="59"/>
        <end position="68"/>
    </location>
</feature>
<keyword evidence="3" id="KW-1185">Reference proteome</keyword>
<proteinExistence type="predicted"/>
<comment type="caution">
    <text evidence="2">The sequence shown here is derived from an EMBL/GenBank/DDBJ whole genome shotgun (WGS) entry which is preliminary data.</text>
</comment>
<evidence type="ECO:0000313" key="2">
    <source>
        <dbReference type="EMBL" id="GJE85858.1"/>
    </source>
</evidence>
<dbReference type="Proteomes" id="UP000703269">
    <property type="component" value="Unassembled WGS sequence"/>
</dbReference>
<reference evidence="2 3" key="1">
    <citation type="submission" date="2021-08" db="EMBL/GenBank/DDBJ databases">
        <title>Draft Genome Sequence of Phanerochaete sordida strain YK-624.</title>
        <authorList>
            <person name="Mori T."/>
            <person name="Dohra H."/>
            <person name="Suzuki T."/>
            <person name="Kawagishi H."/>
            <person name="Hirai H."/>
        </authorList>
    </citation>
    <scope>NUCLEOTIDE SEQUENCE [LARGE SCALE GENOMIC DNA]</scope>
    <source>
        <strain evidence="2 3">YK-624</strain>
    </source>
</reference>
<protein>
    <submittedName>
        <fullName evidence="2">Uncharacterized protein</fullName>
    </submittedName>
</protein>
<dbReference type="AlphaFoldDB" id="A0A9P3L9C8"/>
<evidence type="ECO:0000313" key="3">
    <source>
        <dbReference type="Proteomes" id="UP000703269"/>
    </source>
</evidence>
<feature type="region of interest" description="Disordered" evidence="1">
    <location>
        <begin position="38"/>
        <end position="68"/>
    </location>
</feature>
<gene>
    <name evidence="2" type="ORF">PsYK624_019370</name>
</gene>
<organism evidence="2 3">
    <name type="scientific">Phanerochaete sordida</name>
    <dbReference type="NCBI Taxonomy" id="48140"/>
    <lineage>
        <taxon>Eukaryota</taxon>
        <taxon>Fungi</taxon>
        <taxon>Dikarya</taxon>
        <taxon>Basidiomycota</taxon>
        <taxon>Agaricomycotina</taxon>
        <taxon>Agaricomycetes</taxon>
        <taxon>Polyporales</taxon>
        <taxon>Phanerochaetaceae</taxon>
        <taxon>Phanerochaete</taxon>
    </lineage>
</organism>
<dbReference type="EMBL" id="BPQB01000003">
    <property type="protein sequence ID" value="GJE85858.1"/>
    <property type="molecule type" value="Genomic_DNA"/>
</dbReference>
<name>A0A9P3L9C8_9APHY</name>
<evidence type="ECO:0000256" key="1">
    <source>
        <dbReference type="SAM" id="MobiDB-lite"/>
    </source>
</evidence>
<sequence>MYPSQHIDEADPFVRYAKSLHDYTLNLWTESIRLSEERGRGRVIAKPSRRKGDMESSGRRTQAMNTAA</sequence>